<dbReference type="Pfam" id="PF13450">
    <property type="entry name" value="NAD_binding_8"/>
    <property type="match status" value="1"/>
</dbReference>
<proteinExistence type="predicted"/>
<gene>
    <name evidence="1" type="ORF">FJQ55_18315</name>
</gene>
<dbReference type="RefSeq" id="WP_140830583.1">
    <property type="nucleotide sequence ID" value="NZ_VFYP01000003.1"/>
</dbReference>
<keyword evidence="2" id="KW-1185">Reference proteome</keyword>
<dbReference type="Gene3D" id="3.50.50.60">
    <property type="entry name" value="FAD/NAD(P)-binding domain"/>
    <property type="match status" value="1"/>
</dbReference>
<dbReference type="Proteomes" id="UP000316429">
    <property type="component" value="Unassembled WGS sequence"/>
</dbReference>
<sequence length="330" mass="35779">MPKSIAIIGAGIAGLTLGKRLQTQANVTIFEKSRGLGGRMASRRRENYAFDHGAQYFTARSERFRTLVIEAMVAGSLAEWPTAVPKLTGPGHLATDARTGEARYVGAPAMTGLANHMARGLEIRRETTIGSLVSEENGWQLRDQDQRDLGRFDLVMSTAPAPQTARLLPQAFSGQAALVQARLSGCFTLMVGLEFAPQLGFEAARIDDEILSFMAVNSTKPGRPRKPALVVHSRNDWAEANLESDQSAVTEQMLAALESRTGVNFRQAPWIDLHRWPFANVEQPAGEPFLFDPALCLGACGDWCIGNRVEAAFQSASALADLLTKILAEG</sequence>
<dbReference type="Gene3D" id="3.90.660.10">
    <property type="match status" value="1"/>
</dbReference>
<reference evidence="1 2" key="1">
    <citation type="submission" date="2019-06" db="EMBL/GenBank/DDBJ databases">
        <title>Rhizobium sp. CL12 isolated from roots of soybean.</title>
        <authorList>
            <person name="Wang C."/>
        </authorList>
    </citation>
    <scope>NUCLEOTIDE SEQUENCE [LARGE SCALE GENOMIC DNA]</scope>
    <source>
        <strain evidence="1 2">CL12</strain>
    </source>
</reference>
<dbReference type="OrthoDB" id="5792777at2"/>
<dbReference type="SUPFAM" id="SSF51905">
    <property type="entry name" value="FAD/NAD(P)-binding domain"/>
    <property type="match status" value="1"/>
</dbReference>
<name>A0A504UAI6_9HYPH</name>
<evidence type="ECO:0000313" key="1">
    <source>
        <dbReference type="EMBL" id="TPP06696.1"/>
    </source>
</evidence>
<organism evidence="1 2">
    <name type="scientific">Rhizobium glycinendophyticum</name>
    <dbReference type="NCBI Taxonomy" id="2589807"/>
    <lineage>
        <taxon>Bacteria</taxon>
        <taxon>Pseudomonadati</taxon>
        <taxon>Pseudomonadota</taxon>
        <taxon>Alphaproteobacteria</taxon>
        <taxon>Hyphomicrobiales</taxon>
        <taxon>Rhizobiaceae</taxon>
        <taxon>Rhizobium/Agrobacterium group</taxon>
        <taxon>Rhizobium</taxon>
    </lineage>
</organism>
<protein>
    <submittedName>
        <fullName evidence="1">Amine oxidoreductase</fullName>
    </submittedName>
</protein>
<dbReference type="PANTHER" id="PTHR16128">
    <property type="entry name" value="FAD/NAD(P)-BINDING OXIDOREDUCTASE FAMILY PROTEIN"/>
    <property type="match status" value="1"/>
</dbReference>
<dbReference type="EMBL" id="VFYP01000003">
    <property type="protein sequence ID" value="TPP06696.1"/>
    <property type="molecule type" value="Genomic_DNA"/>
</dbReference>
<evidence type="ECO:0000313" key="2">
    <source>
        <dbReference type="Proteomes" id="UP000316429"/>
    </source>
</evidence>
<dbReference type="AlphaFoldDB" id="A0A504UAI6"/>
<accession>A0A504UAI6</accession>
<comment type="caution">
    <text evidence="1">The sequence shown here is derived from an EMBL/GenBank/DDBJ whole genome shotgun (WGS) entry which is preliminary data.</text>
</comment>
<dbReference type="PANTHER" id="PTHR16128:SF5">
    <property type="entry name" value="FAD_NAD(P)-BINDING OXIDOREDUCTASE FAMILY PROTEIN"/>
    <property type="match status" value="1"/>
</dbReference>
<dbReference type="InterPro" id="IPR036188">
    <property type="entry name" value="FAD/NAD-bd_sf"/>
</dbReference>